<name>A0A0E0AU20_9ORYZ</name>
<dbReference type="EnsemblPlants" id="OGLUM08G11690.1">
    <property type="protein sequence ID" value="OGLUM08G11690.1"/>
    <property type="gene ID" value="OGLUM08G11690"/>
</dbReference>
<keyword evidence="2" id="KW-1185">Reference proteome</keyword>
<sequence length="148" mass="15929">MPLLFAISAGCHWKFGKLDPSHYIVFSIHSPVHRTSFADALPFPCVDAATAAAALLDGDVQQQGRVLLLGELVSAVDVYHRGAAVVSRVVETSMSSSSPSMCAFFSNEATILIIPACVSNLAFCLHATARCLISCLACRRDFKEWAQL</sequence>
<dbReference type="Gramene" id="OGLUM08G11690.1">
    <property type="protein sequence ID" value="OGLUM08G11690.1"/>
    <property type="gene ID" value="OGLUM08G11690"/>
</dbReference>
<dbReference type="AlphaFoldDB" id="A0A0E0AU20"/>
<reference evidence="1" key="2">
    <citation type="submission" date="2018-05" db="EMBL/GenBank/DDBJ databases">
        <title>OgluRS3 (Oryza glumaepatula Reference Sequence Version 3).</title>
        <authorList>
            <person name="Zhang J."/>
            <person name="Kudrna D."/>
            <person name="Lee S."/>
            <person name="Talag J."/>
            <person name="Welchert J."/>
            <person name="Wing R.A."/>
        </authorList>
    </citation>
    <scope>NUCLEOTIDE SEQUENCE [LARGE SCALE GENOMIC DNA]</scope>
</reference>
<evidence type="ECO:0000313" key="1">
    <source>
        <dbReference type="EnsemblPlants" id="OGLUM08G11690.1"/>
    </source>
</evidence>
<organism evidence="1">
    <name type="scientific">Oryza glumipatula</name>
    <dbReference type="NCBI Taxonomy" id="40148"/>
    <lineage>
        <taxon>Eukaryota</taxon>
        <taxon>Viridiplantae</taxon>
        <taxon>Streptophyta</taxon>
        <taxon>Embryophyta</taxon>
        <taxon>Tracheophyta</taxon>
        <taxon>Spermatophyta</taxon>
        <taxon>Magnoliopsida</taxon>
        <taxon>Liliopsida</taxon>
        <taxon>Poales</taxon>
        <taxon>Poaceae</taxon>
        <taxon>BOP clade</taxon>
        <taxon>Oryzoideae</taxon>
        <taxon>Oryzeae</taxon>
        <taxon>Oryzinae</taxon>
        <taxon>Oryza</taxon>
    </lineage>
</organism>
<dbReference type="Proteomes" id="UP000026961">
    <property type="component" value="Chromosome 8"/>
</dbReference>
<protein>
    <submittedName>
        <fullName evidence="1">Uncharacterized protein</fullName>
    </submittedName>
</protein>
<dbReference type="HOGENOM" id="CLU_147657_0_0_1"/>
<reference evidence="1" key="1">
    <citation type="submission" date="2015-04" db="UniProtKB">
        <authorList>
            <consortium name="EnsemblPlants"/>
        </authorList>
    </citation>
    <scope>IDENTIFICATION</scope>
</reference>
<accession>A0A0E0AU20</accession>
<evidence type="ECO:0000313" key="2">
    <source>
        <dbReference type="Proteomes" id="UP000026961"/>
    </source>
</evidence>
<proteinExistence type="predicted"/>